<organism evidence="1 2">
    <name type="scientific">Streblomastix strix</name>
    <dbReference type="NCBI Taxonomy" id="222440"/>
    <lineage>
        <taxon>Eukaryota</taxon>
        <taxon>Metamonada</taxon>
        <taxon>Preaxostyla</taxon>
        <taxon>Oxymonadida</taxon>
        <taxon>Streblomastigidae</taxon>
        <taxon>Streblomastix</taxon>
    </lineage>
</organism>
<name>A0A5J4V947_9EUKA</name>
<protein>
    <submittedName>
        <fullName evidence="1">Uncharacterized protein</fullName>
    </submittedName>
</protein>
<dbReference type="Proteomes" id="UP000324800">
    <property type="component" value="Unassembled WGS sequence"/>
</dbReference>
<evidence type="ECO:0000313" key="1">
    <source>
        <dbReference type="EMBL" id="KAA6379056.1"/>
    </source>
</evidence>
<reference evidence="1 2" key="1">
    <citation type="submission" date="2019-03" db="EMBL/GenBank/DDBJ databases">
        <title>Single cell metagenomics reveals metabolic interactions within the superorganism composed of flagellate Streblomastix strix and complex community of Bacteroidetes bacteria on its surface.</title>
        <authorList>
            <person name="Treitli S.C."/>
            <person name="Kolisko M."/>
            <person name="Husnik F."/>
            <person name="Keeling P."/>
            <person name="Hampl V."/>
        </authorList>
    </citation>
    <scope>NUCLEOTIDE SEQUENCE [LARGE SCALE GENOMIC DNA]</scope>
    <source>
        <strain evidence="1">ST1C</strain>
    </source>
</reference>
<comment type="caution">
    <text evidence="1">The sequence shown here is derived from an EMBL/GenBank/DDBJ whole genome shotgun (WGS) entry which is preliminary data.</text>
</comment>
<feature type="non-terminal residue" evidence="1">
    <location>
        <position position="1"/>
    </location>
</feature>
<dbReference type="EMBL" id="SNRW01008736">
    <property type="protein sequence ID" value="KAA6379056.1"/>
    <property type="molecule type" value="Genomic_DNA"/>
</dbReference>
<accession>A0A5J4V947</accession>
<sequence length="15" mass="1577">TIRVCAIASPFLNAT</sequence>
<proteinExistence type="predicted"/>
<gene>
    <name evidence="1" type="ORF">EZS28_025415</name>
</gene>
<evidence type="ECO:0000313" key="2">
    <source>
        <dbReference type="Proteomes" id="UP000324800"/>
    </source>
</evidence>